<dbReference type="CDD" id="cd01948">
    <property type="entry name" value="EAL"/>
    <property type="match status" value="1"/>
</dbReference>
<dbReference type="PROSITE" id="PS50887">
    <property type="entry name" value="GGDEF"/>
    <property type="match status" value="1"/>
</dbReference>
<dbReference type="PROSITE" id="PS50883">
    <property type="entry name" value="EAL"/>
    <property type="match status" value="1"/>
</dbReference>
<dbReference type="Gene3D" id="3.30.70.270">
    <property type="match status" value="1"/>
</dbReference>
<dbReference type="Pfam" id="PF00563">
    <property type="entry name" value="EAL"/>
    <property type="match status" value="1"/>
</dbReference>
<dbReference type="Pfam" id="PF00990">
    <property type="entry name" value="GGDEF"/>
    <property type="match status" value="1"/>
</dbReference>
<protein>
    <submittedName>
        <fullName evidence="4">Diguanylate cyclase (GGDEF)-like protein</fullName>
    </submittedName>
</protein>
<comment type="caution">
    <text evidence="4">The sequence shown here is derived from an EMBL/GenBank/DDBJ whole genome shotgun (WGS) entry which is preliminary data.</text>
</comment>
<dbReference type="InterPro" id="IPR029787">
    <property type="entry name" value="Nucleotide_cyclase"/>
</dbReference>
<feature type="domain" description="EAL" evidence="2">
    <location>
        <begin position="730"/>
        <end position="980"/>
    </location>
</feature>
<dbReference type="SUPFAM" id="SSF55073">
    <property type="entry name" value="Nucleotide cyclase"/>
    <property type="match status" value="1"/>
</dbReference>
<dbReference type="InterPro" id="IPR043128">
    <property type="entry name" value="Rev_trsase/Diguanyl_cyclase"/>
</dbReference>
<dbReference type="Gene3D" id="3.30.450.20">
    <property type="entry name" value="PAS domain"/>
    <property type="match status" value="1"/>
</dbReference>
<dbReference type="NCBIfam" id="TIGR00254">
    <property type="entry name" value="GGDEF"/>
    <property type="match status" value="1"/>
</dbReference>
<dbReference type="SMART" id="SM00267">
    <property type="entry name" value="GGDEF"/>
    <property type="match status" value="1"/>
</dbReference>
<dbReference type="Gene3D" id="6.10.340.10">
    <property type="match status" value="1"/>
</dbReference>
<dbReference type="InterPro" id="IPR001633">
    <property type="entry name" value="EAL_dom"/>
</dbReference>
<evidence type="ECO:0000256" key="1">
    <source>
        <dbReference type="SAM" id="Phobius"/>
    </source>
</evidence>
<dbReference type="CDD" id="cd01949">
    <property type="entry name" value="GGDEF"/>
    <property type="match status" value="1"/>
</dbReference>
<organism evidence="4 5">
    <name type="scientific">Longibaculum muris</name>
    <dbReference type="NCBI Taxonomy" id="1796628"/>
    <lineage>
        <taxon>Bacteria</taxon>
        <taxon>Bacillati</taxon>
        <taxon>Bacillota</taxon>
        <taxon>Erysipelotrichia</taxon>
        <taxon>Erysipelotrichales</taxon>
        <taxon>Coprobacillaceae</taxon>
        <taxon>Longibaculum</taxon>
    </lineage>
</organism>
<evidence type="ECO:0000259" key="2">
    <source>
        <dbReference type="PROSITE" id="PS50883"/>
    </source>
</evidence>
<accession>A0A4R3Z723</accession>
<keyword evidence="1" id="KW-1133">Transmembrane helix</keyword>
<dbReference type="Gene3D" id="3.20.20.450">
    <property type="entry name" value="EAL domain"/>
    <property type="match status" value="1"/>
</dbReference>
<feature type="transmembrane region" description="Helical" evidence="1">
    <location>
        <begin position="365"/>
        <end position="387"/>
    </location>
</feature>
<name>A0A4R3Z723_9FIRM</name>
<evidence type="ECO:0000259" key="3">
    <source>
        <dbReference type="PROSITE" id="PS50887"/>
    </source>
</evidence>
<dbReference type="SMART" id="SM00052">
    <property type="entry name" value="EAL"/>
    <property type="match status" value="1"/>
</dbReference>
<dbReference type="RefSeq" id="WP_132226231.1">
    <property type="nucleotide sequence ID" value="NZ_JANKBF010000001.1"/>
</dbReference>
<dbReference type="EMBL" id="SMCQ01000003">
    <property type="protein sequence ID" value="TCW01734.1"/>
    <property type="molecule type" value="Genomic_DNA"/>
</dbReference>
<sequence length="986" mass="114142">MNELLNKRKSLFRRVFIPMCILVGFIICFIVSIASYYDIFGEINGNSRSLFDQEVTNRAHYLENAMVSKWSNMGFEIERINQVTHDYIEKNHVSLKQLDHSSKDSQKLLKEISSELITLLRNRGTTGVYLMLSQGDFSGNKTHYYPGIYIVDNDPESKYESSNSDLLLTRCPVELVDDLDISMDSNWQPSFEFEKDDLEFYDDIFKNFDLSAKDDDIAISDVGRWIPPYQRYGSDTYSISYILPLIYNKHVYGAIGIDVSFAYLQKLLPYHELDKDDKAGYILALQQDDTHYQTLFVSGPYYSSSIKQFSTLDIPNDKVKYIRENVYCSPYPLKFYNSNTPYSHEKWVLMGIVDKSQLYGFTEHLGTIFSIAMFIILGIGTLLSYILTRYITHPIVDLANHISQTSGAISRVNLERTHIIEIDQLIEAIEKMGNDVLASASRFTNIIELANTKLAGFELDYVRNELFITDGFFDIFLLHDIDTKNLTVEQFKKIFKMFDSVCQPTTKHNECIYHITSQGEQIYLRLRYHETSEKCVGLVEEISDMIKERQVIEHERDHDVLTGLVNRRAFQRQMKRLFSIEMEHLKIAALVMMDLDNLKSINDKYGHDCGDSYIKATADIFARYSPKNTIVSRTSGDEFYLFYYGYNSKDEINHHLQELKNAIAVSTVVLPNGERVRVHVSGGVAWYPQDSTQFEELQRYSDFAMYTVKHTVKGEIGTFDFEEYENNAIIMKKRMDFHELIDQNRLIYYFQPIVDIKTGKVFGYEALMRSTHPVLKNPKDILSIAKLEAQLNNIEILTWKKALESYQTLSLKGQVKKEHKVFINSISNQFIPDADVSIIEEQYGSILDKVVLEVTEDEENNDDCFSKKSAVLKRWHAQVALDDYGSGYNSERNLLMVDPAYVKIDMDIIRDIDKEPDKQKIVENIVSYCHERNKKVIAEGVETVLELALVYHLKVDYVQGFLFAKPEQMPPDINEEALMVLRELNK</sequence>
<keyword evidence="1" id="KW-0812">Transmembrane</keyword>
<dbReference type="PANTHER" id="PTHR33121">
    <property type="entry name" value="CYCLIC DI-GMP PHOSPHODIESTERASE PDEF"/>
    <property type="match status" value="1"/>
</dbReference>
<dbReference type="GeneID" id="98914670"/>
<dbReference type="PANTHER" id="PTHR33121:SF70">
    <property type="entry name" value="SIGNALING PROTEIN YKOW"/>
    <property type="match status" value="1"/>
</dbReference>
<keyword evidence="5" id="KW-1185">Reference proteome</keyword>
<dbReference type="InterPro" id="IPR000160">
    <property type="entry name" value="GGDEF_dom"/>
</dbReference>
<dbReference type="InterPro" id="IPR035919">
    <property type="entry name" value="EAL_sf"/>
</dbReference>
<evidence type="ECO:0000313" key="4">
    <source>
        <dbReference type="EMBL" id="TCW01734.1"/>
    </source>
</evidence>
<reference evidence="4 5" key="1">
    <citation type="submission" date="2019-03" db="EMBL/GenBank/DDBJ databases">
        <title>Genomic Encyclopedia of Type Strains, Phase IV (KMG-IV): sequencing the most valuable type-strain genomes for metagenomic binning, comparative biology and taxonomic classification.</title>
        <authorList>
            <person name="Goeker M."/>
        </authorList>
    </citation>
    <scope>NUCLEOTIDE SEQUENCE [LARGE SCALE GENOMIC DNA]</scope>
    <source>
        <strain evidence="4 5">DSM 29487</strain>
    </source>
</reference>
<dbReference type="SUPFAM" id="SSF141868">
    <property type="entry name" value="EAL domain-like"/>
    <property type="match status" value="1"/>
</dbReference>
<dbReference type="AlphaFoldDB" id="A0A4R3Z723"/>
<gene>
    <name evidence="4" type="ORF">EDD60_103194</name>
</gene>
<dbReference type="Proteomes" id="UP000295515">
    <property type="component" value="Unassembled WGS sequence"/>
</dbReference>
<proteinExistence type="predicted"/>
<dbReference type="GO" id="GO:0071111">
    <property type="term" value="F:cyclic-guanylate-specific phosphodiesterase activity"/>
    <property type="evidence" value="ECO:0007669"/>
    <property type="project" value="InterPro"/>
</dbReference>
<keyword evidence="1" id="KW-0472">Membrane</keyword>
<dbReference type="InterPro" id="IPR050706">
    <property type="entry name" value="Cyclic-di-GMP_PDE-like"/>
</dbReference>
<evidence type="ECO:0000313" key="5">
    <source>
        <dbReference type="Proteomes" id="UP000295515"/>
    </source>
</evidence>
<feature type="domain" description="GGDEF" evidence="3">
    <location>
        <begin position="586"/>
        <end position="721"/>
    </location>
</feature>
<feature type="transmembrane region" description="Helical" evidence="1">
    <location>
        <begin position="15"/>
        <end position="39"/>
    </location>
</feature>